<dbReference type="Pfam" id="PF01435">
    <property type="entry name" value="Peptidase_M48"/>
    <property type="match status" value="1"/>
</dbReference>
<dbReference type="InterPro" id="IPR001915">
    <property type="entry name" value="Peptidase_M48"/>
</dbReference>
<evidence type="ECO:0000313" key="10">
    <source>
        <dbReference type="EMBL" id="MBJ6801126.1"/>
    </source>
</evidence>
<protein>
    <submittedName>
        <fullName evidence="10">M48 family metallopeptidase</fullName>
    </submittedName>
</protein>
<evidence type="ECO:0000259" key="9">
    <source>
        <dbReference type="Pfam" id="PF23368"/>
    </source>
</evidence>
<name>A0ABS0YT75_9BACT</name>
<reference evidence="10 11" key="1">
    <citation type="submission" date="2020-12" db="EMBL/GenBank/DDBJ databases">
        <title>Geomonas sp. Red259, isolated from paddy soil.</title>
        <authorList>
            <person name="Xu Z."/>
            <person name="Zhang Z."/>
            <person name="Masuda Y."/>
            <person name="Itoh H."/>
            <person name="Senoo K."/>
        </authorList>
    </citation>
    <scope>NUCLEOTIDE SEQUENCE [LARGE SCALE GENOMIC DNA]</scope>
    <source>
        <strain evidence="10 11">Red259</strain>
    </source>
</reference>
<keyword evidence="7" id="KW-0472">Membrane</keyword>
<evidence type="ECO:0000256" key="1">
    <source>
        <dbReference type="ARBA" id="ARBA00022670"/>
    </source>
</evidence>
<keyword evidence="7" id="KW-0812">Transmembrane</keyword>
<evidence type="ECO:0000256" key="5">
    <source>
        <dbReference type="ARBA" id="ARBA00023049"/>
    </source>
</evidence>
<proteinExistence type="inferred from homology"/>
<accession>A0ABS0YT75</accession>
<dbReference type="InterPro" id="IPR055518">
    <property type="entry name" value="DUF7092"/>
</dbReference>
<dbReference type="PANTHER" id="PTHR22726">
    <property type="entry name" value="METALLOENDOPEPTIDASE OMA1"/>
    <property type="match status" value="1"/>
</dbReference>
<keyword evidence="7" id="KW-1133">Transmembrane helix</keyword>
<comment type="similarity">
    <text evidence="6">Belongs to the peptidase M48 family.</text>
</comment>
<dbReference type="Gene3D" id="3.30.2010.10">
    <property type="entry name" value="Metalloproteases ('zincins'), catalytic domain"/>
    <property type="match status" value="1"/>
</dbReference>
<dbReference type="RefSeq" id="WP_199395620.1">
    <property type="nucleotide sequence ID" value="NZ_JAEMHK010000009.1"/>
</dbReference>
<evidence type="ECO:0000256" key="4">
    <source>
        <dbReference type="ARBA" id="ARBA00022833"/>
    </source>
</evidence>
<feature type="domain" description="Peptidase M48" evidence="8">
    <location>
        <begin position="184"/>
        <end position="340"/>
    </location>
</feature>
<evidence type="ECO:0000313" key="11">
    <source>
        <dbReference type="Proteomes" id="UP000641025"/>
    </source>
</evidence>
<organism evidence="10 11">
    <name type="scientific">Geomonas propionica</name>
    <dbReference type="NCBI Taxonomy" id="2798582"/>
    <lineage>
        <taxon>Bacteria</taxon>
        <taxon>Pseudomonadati</taxon>
        <taxon>Thermodesulfobacteriota</taxon>
        <taxon>Desulfuromonadia</taxon>
        <taxon>Geobacterales</taxon>
        <taxon>Geobacteraceae</taxon>
        <taxon>Geomonas</taxon>
    </lineage>
</organism>
<evidence type="ECO:0000256" key="2">
    <source>
        <dbReference type="ARBA" id="ARBA00022723"/>
    </source>
</evidence>
<dbReference type="Proteomes" id="UP000641025">
    <property type="component" value="Unassembled WGS sequence"/>
</dbReference>
<evidence type="ECO:0000256" key="6">
    <source>
        <dbReference type="RuleBase" id="RU003983"/>
    </source>
</evidence>
<dbReference type="CDD" id="cd07332">
    <property type="entry name" value="M48C_Oma1_like"/>
    <property type="match status" value="1"/>
</dbReference>
<evidence type="ECO:0000259" key="8">
    <source>
        <dbReference type="Pfam" id="PF01435"/>
    </source>
</evidence>
<comment type="caution">
    <text evidence="10">The sequence shown here is derived from an EMBL/GenBank/DDBJ whole genome shotgun (WGS) entry which is preliminary data.</text>
</comment>
<gene>
    <name evidence="10" type="ORF">JFN90_13410</name>
</gene>
<keyword evidence="4 6" id="KW-0862">Zinc</keyword>
<feature type="transmembrane region" description="Helical" evidence="7">
    <location>
        <begin position="100"/>
        <end position="119"/>
    </location>
</feature>
<dbReference type="PANTHER" id="PTHR22726:SF1">
    <property type="entry name" value="METALLOENDOPEPTIDASE OMA1, MITOCHONDRIAL"/>
    <property type="match status" value="1"/>
</dbReference>
<dbReference type="Pfam" id="PF23368">
    <property type="entry name" value="DUF7092"/>
    <property type="match status" value="1"/>
</dbReference>
<evidence type="ECO:0000256" key="3">
    <source>
        <dbReference type="ARBA" id="ARBA00022801"/>
    </source>
</evidence>
<feature type="domain" description="DUF7092" evidence="9">
    <location>
        <begin position="5"/>
        <end position="80"/>
    </location>
</feature>
<keyword evidence="11" id="KW-1185">Reference proteome</keyword>
<sequence length="343" mass="38090">MSASCTATWYDGRTSRGREVTLRVVDGSLAVSCDGMESLYPLAEVGVDPPLGRMRRRLHFPDGASAETDAHGLVEELLSKQGRGRALLGVHRWEKSLGRALVALALLLCIVFAFLRYLVPVLALKAASILPPRTEELIGRETLQVLDRVIMRPSALSRQRREEVTRRFGTMIAGDPQRLHWRLEFRSSKEIGANAFALPSGIVIVTDRMVELAESDDELAGVLAHEIGHLERRHALRHLLQNSVTVLVVATLTGDIVSAGSLAATVPTALIDAKYSRDFEWEADAAAVRYLKRQGIPVRRYAELLARLEADHYQDRKDAPRLGELFDDHPAMLERVQRVLAAQ</sequence>
<keyword evidence="2" id="KW-0479">Metal-binding</keyword>
<keyword evidence="5 6" id="KW-0482">Metalloprotease</keyword>
<dbReference type="EMBL" id="JAEMHK010000009">
    <property type="protein sequence ID" value="MBJ6801126.1"/>
    <property type="molecule type" value="Genomic_DNA"/>
</dbReference>
<keyword evidence="3 6" id="KW-0378">Hydrolase</keyword>
<keyword evidence="1 6" id="KW-0645">Protease</keyword>
<evidence type="ECO:0000256" key="7">
    <source>
        <dbReference type="SAM" id="Phobius"/>
    </source>
</evidence>
<dbReference type="InterPro" id="IPR051156">
    <property type="entry name" value="Mito/Outer_Membr_Metalloprot"/>
</dbReference>
<comment type="cofactor">
    <cofactor evidence="6">
        <name>Zn(2+)</name>
        <dbReference type="ChEBI" id="CHEBI:29105"/>
    </cofactor>
    <text evidence="6">Binds 1 zinc ion per subunit.</text>
</comment>